<reference evidence="3" key="1">
    <citation type="journal article" date="2017" name="Elife">
        <title>The kinetoplastid-infecting Bodo saltans virus (BsV), a window into the most abundant giant viruses in the sea.</title>
        <authorList>
            <person name="Deeg C.M."/>
            <person name="Chow C.-E.T."/>
            <person name="Suttle C.A."/>
        </authorList>
    </citation>
    <scope>NUCLEOTIDE SEQUENCE</scope>
    <source>
        <strain evidence="3">NG1</strain>
    </source>
</reference>
<name>A0A2H4UVZ5_9VIRU</name>
<dbReference type="Proteomes" id="UP000240325">
    <property type="component" value="Segment"/>
</dbReference>
<protein>
    <submittedName>
        <fullName evidence="3">Uncharacterized protein</fullName>
    </submittedName>
</protein>
<evidence type="ECO:0000256" key="1">
    <source>
        <dbReference type="SAM" id="Coils"/>
    </source>
</evidence>
<accession>A0A2H4UVZ5</accession>
<feature type="region of interest" description="Disordered" evidence="2">
    <location>
        <begin position="1"/>
        <end position="55"/>
    </location>
</feature>
<evidence type="ECO:0000313" key="3">
    <source>
        <dbReference type="EMBL" id="ATZ81112.1"/>
    </source>
</evidence>
<sequence length="107" mass="12396">MSNISDSQKSIFKKKSEYSQNSDNNMKSERELLNESNISSTSSNTKSETQKTVNSEHEVKIAYKLLKNEMKSLEKKMNDTILTKYDIARINFILKSLEALDKLRKKD</sequence>
<feature type="coiled-coil region" evidence="1">
    <location>
        <begin position="56"/>
        <end position="83"/>
    </location>
</feature>
<evidence type="ECO:0000313" key="4">
    <source>
        <dbReference type="Proteomes" id="UP000240325"/>
    </source>
</evidence>
<dbReference type="EMBL" id="MF782455">
    <property type="protein sequence ID" value="ATZ81112.1"/>
    <property type="molecule type" value="Genomic_DNA"/>
</dbReference>
<proteinExistence type="predicted"/>
<feature type="compositionally biased region" description="Low complexity" evidence="2">
    <location>
        <begin position="34"/>
        <end position="47"/>
    </location>
</feature>
<keyword evidence="1" id="KW-0175">Coiled coil</keyword>
<keyword evidence="4" id="KW-1185">Reference proteome</keyword>
<organism evidence="3">
    <name type="scientific">Bodo saltans virus</name>
    <dbReference type="NCBI Taxonomy" id="2024608"/>
    <lineage>
        <taxon>Viruses</taxon>
        <taxon>Varidnaviria</taxon>
        <taxon>Bamfordvirae</taxon>
        <taxon>Nucleocytoviricota</taxon>
        <taxon>Megaviricetes</taxon>
        <taxon>Imitervirales</taxon>
        <taxon>Mimiviridae</taxon>
        <taxon>Klosneuvirinae</taxon>
        <taxon>Theiavirus</taxon>
        <taxon>Theiavirus salishense</taxon>
    </lineage>
</organism>
<gene>
    <name evidence="3" type="ORF">BMW23_1068</name>
</gene>
<evidence type="ECO:0000256" key="2">
    <source>
        <dbReference type="SAM" id="MobiDB-lite"/>
    </source>
</evidence>
<feature type="compositionally biased region" description="Polar residues" evidence="2">
    <location>
        <begin position="1"/>
        <end position="10"/>
    </location>
</feature>